<feature type="domain" description="Creatinase N-terminal" evidence="5">
    <location>
        <begin position="8"/>
        <end position="131"/>
    </location>
</feature>
<accession>A0A495B965</accession>
<dbReference type="PANTHER" id="PTHR43763:SF6">
    <property type="entry name" value="XAA-PRO AMINOPEPTIDASE 1"/>
    <property type="match status" value="1"/>
</dbReference>
<sequence>MTHSIPTRLAALRRHMQQQGIAACLIPSSDPHLSEYLPSYWQGRRWLSGFHGSVGTLIVTADFAGLWADSRYWVQAEQELAGSGIALMKIQTVAQPLHLDWLAANLGAGDVLAVDGDVLGLASARALQDKLLAAGITLRSDLDLLQAVWPERPPLPSQLVYEHLPPYAATPRADKLAAVRHAMQQHGASHHFISTLDDIAWLLNLRGSDVNYNPVFISHLLLNGCGGTLFVGDGKVDAALAQRLAADGIAVAGYEQAKAALTALPADSRLLLDPRRVTLGLRAAVAANVAMLETINPSTLLKSRKSEAEAQHVRDTMVQDGVALAEFFAWFEGAINREAITELTIDQQITAARARRPGFVSPSFATIAGFNANGALPHYRATEAHHAAIEGDGLLLIDSGGQYLGGTTDITRVVAVGQPSAEQKRDFTLVLKGMIALSRAQFPQGTLSPMLDALARAPIWQHGIDFGHGVGHGVGYFLNVHEGPQSISRSQPEATMAMLPGMITSNEPGIYRPGQWGVRIENLLLNVAAASNEFGDFLCFETLTLCPIDLRCIERALLNQEEIDWLNDYHHRVREQLAPQLDGAALAWLQQHTHAL</sequence>
<dbReference type="AlphaFoldDB" id="A0A495B965"/>
<evidence type="ECO:0000256" key="2">
    <source>
        <dbReference type="ARBA" id="ARBA00022723"/>
    </source>
</evidence>
<dbReference type="Pfam" id="PF01321">
    <property type="entry name" value="Creatinase_N"/>
    <property type="match status" value="1"/>
</dbReference>
<evidence type="ECO:0000313" key="7">
    <source>
        <dbReference type="EMBL" id="RKQ57033.1"/>
    </source>
</evidence>
<dbReference type="RefSeq" id="WP_120811059.1">
    <property type="nucleotide sequence ID" value="NZ_RBID01000016.1"/>
</dbReference>
<dbReference type="GO" id="GO:0005737">
    <property type="term" value="C:cytoplasm"/>
    <property type="evidence" value="ECO:0007669"/>
    <property type="project" value="UniProtKB-ARBA"/>
</dbReference>
<keyword evidence="3" id="KW-0378">Hydrolase</keyword>
<protein>
    <submittedName>
        <fullName evidence="7">Xaa-Pro aminopeptidase</fullName>
    </submittedName>
</protein>
<proteinExistence type="inferred from homology"/>
<dbReference type="GO" id="GO:0070006">
    <property type="term" value="F:metalloaminopeptidase activity"/>
    <property type="evidence" value="ECO:0007669"/>
    <property type="project" value="InterPro"/>
</dbReference>
<dbReference type="Pfam" id="PF16189">
    <property type="entry name" value="Creatinase_N_2"/>
    <property type="match status" value="1"/>
</dbReference>
<dbReference type="Gene3D" id="3.40.350.10">
    <property type="entry name" value="Creatinase/prolidase N-terminal domain"/>
    <property type="match status" value="2"/>
</dbReference>
<feature type="domain" description="Peptidase M24 C-terminal" evidence="6">
    <location>
        <begin position="537"/>
        <end position="595"/>
    </location>
</feature>
<evidence type="ECO:0000256" key="3">
    <source>
        <dbReference type="ARBA" id="ARBA00022801"/>
    </source>
</evidence>
<organism evidence="7 8">
    <name type="scientific">Vogesella indigofera</name>
    <name type="common">Pseudomonas indigofera</name>
    <dbReference type="NCBI Taxonomy" id="45465"/>
    <lineage>
        <taxon>Bacteria</taxon>
        <taxon>Pseudomonadati</taxon>
        <taxon>Pseudomonadota</taxon>
        <taxon>Betaproteobacteria</taxon>
        <taxon>Neisseriales</taxon>
        <taxon>Chromobacteriaceae</taxon>
        <taxon>Vogesella</taxon>
    </lineage>
</organism>
<dbReference type="EMBL" id="RBID01000016">
    <property type="protein sequence ID" value="RKQ57033.1"/>
    <property type="molecule type" value="Genomic_DNA"/>
</dbReference>
<comment type="similarity">
    <text evidence="1">Belongs to the peptidase M24B family.</text>
</comment>
<evidence type="ECO:0000313" key="8">
    <source>
        <dbReference type="Proteomes" id="UP000279384"/>
    </source>
</evidence>
<dbReference type="Pfam" id="PF16188">
    <property type="entry name" value="Peptidase_M24_C"/>
    <property type="match status" value="1"/>
</dbReference>
<keyword evidence="7" id="KW-0645">Protease</keyword>
<dbReference type="FunFam" id="3.90.230.10:FF:000004">
    <property type="entry name" value="xaa-Pro aminopeptidase 1 isoform X1"/>
    <property type="match status" value="1"/>
</dbReference>
<comment type="caution">
    <text evidence="7">The sequence shown here is derived from an EMBL/GenBank/DDBJ whole genome shotgun (WGS) entry which is preliminary data.</text>
</comment>
<dbReference type="InterPro" id="IPR033740">
    <property type="entry name" value="Pept_M24B"/>
</dbReference>
<dbReference type="InterPro" id="IPR036005">
    <property type="entry name" value="Creatinase/aminopeptidase-like"/>
</dbReference>
<evidence type="ECO:0000259" key="4">
    <source>
        <dbReference type="Pfam" id="PF00557"/>
    </source>
</evidence>
<dbReference type="InterPro" id="IPR000994">
    <property type="entry name" value="Pept_M24"/>
</dbReference>
<dbReference type="GO" id="GO:0046872">
    <property type="term" value="F:metal ion binding"/>
    <property type="evidence" value="ECO:0007669"/>
    <property type="project" value="UniProtKB-KW"/>
</dbReference>
<dbReference type="Proteomes" id="UP000279384">
    <property type="component" value="Unassembled WGS sequence"/>
</dbReference>
<feature type="domain" description="Peptidase M24" evidence="4">
    <location>
        <begin position="314"/>
        <end position="525"/>
    </location>
</feature>
<dbReference type="SUPFAM" id="SSF55920">
    <property type="entry name" value="Creatinase/aminopeptidase"/>
    <property type="match status" value="1"/>
</dbReference>
<dbReference type="InterPro" id="IPR000587">
    <property type="entry name" value="Creatinase_N"/>
</dbReference>
<dbReference type="InterPro" id="IPR029149">
    <property type="entry name" value="Creatin/AminoP/Spt16_N"/>
</dbReference>
<dbReference type="Pfam" id="PF00557">
    <property type="entry name" value="Peptidase_M24"/>
    <property type="match status" value="1"/>
</dbReference>
<evidence type="ECO:0000259" key="5">
    <source>
        <dbReference type="Pfam" id="PF01321"/>
    </source>
</evidence>
<dbReference type="SUPFAM" id="SSF53092">
    <property type="entry name" value="Creatinase/prolidase N-terminal domain"/>
    <property type="match status" value="1"/>
</dbReference>
<keyword evidence="7" id="KW-0031">Aminopeptidase</keyword>
<dbReference type="InterPro" id="IPR032416">
    <property type="entry name" value="Peptidase_M24_C"/>
</dbReference>
<dbReference type="CDD" id="cd01085">
    <property type="entry name" value="APP"/>
    <property type="match status" value="1"/>
</dbReference>
<reference evidence="7 8" key="1">
    <citation type="submission" date="2018-10" db="EMBL/GenBank/DDBJ databases">
        <title>Genomic Encyclopedia of Type Strains, Phase IV (KMG-IV): sequencing the most valuable type-strain genomes for metagenomic binning, comparative biology and taxonomic classification.</title>
        <authorList>
            <person name="Goeker M."/>
        </authorList>
    </citation>
    <scope>NUCLEOTIDE SEQUENCE [LARGE SCALE GENOMIC DNA]</scope>
    <source>
        <strain evidence="7 8">DSM 3303</strain>
    </source>
</reference>
<gene>
    <name evidence="7" type="ORF">C8E02_2490</name>
</gene>
<dbReference type="InterPro" id="IPR050422">
    <property type="entry name" value="X-Pro_aminopeptidase_P"/>
</dbReference>
<name>A0A495B965_VOGIN</name>
<dbReference type="PANTHER" id="PTHR43763">
    <property type="entry name" value="XAA-PRO AMINOPEPTIDASE 1"/>
    <property type="match status" value="1"/>
</dbReference>
<evidence type="ECO:0000259" key="6">
    <source>
        <dbReference type="Pfam" id="PF16188"/>
    </source>
</evidence>
<evidence type="ECO:0000256" key="1">
    <source>
        <dbReference type="ARBA" id="ARBA00008766"/>
    </source>
</evidence>
<dbReference type="Gene3D" id="3.90.230.10">
    <property type="entry name" value="Creatinase/methionine aminopeptidase superfamily"/>
    <property type="match status" value="1"/>
</dbReference>
<keyword evidence="2" id="KW-0479">Metal-binding</keyword>